<organism evidence="3 4">
    <name type="scientific">Clostridium disporicum</name>
    <dbReference type="NCBI Taxonomy" id="84024"/>
    <lineage>
        <taxon>Bacteria</taxon>
        <taxon>Bacillati</taxon>
        <taxon>Bacillota</taxon>
        <taxon>Clostridia</taxon>
        <taxon>Eubacteriales</taxon>
        <taxon>Clostridiaceae</taxon>
        <taxon>Clostridium</taxon>
    </lineage>
</organism>
<dbReference type="Gene3D" id="3.90.550.10">
    <property type="entry name" value="Spore Coat Polysaccharide Biosynthesis Protein SpsA, Chain A"/>
    <property type="match status" value="1"/>
</dbReference>
<gene>
    <name evidence="3" type="primary">kfoC_1</name>
    <name evidence="3" type="ORF">ERS852470_00548</name>
</gene>
<dbReference type="RefSeq" id="WP_055275324.1">
    <property type="nucleotide sequence ID" value="NZ_CYZV01000004.1"/>
</dbReference>
<evidence type="ECO:0000259" key="2">
    <source>
        <dbReference type="Pfam" id="PF00535"/>
    </source>
</evidence>
<evidence type="ECO:0000313" key="4">
    <source>
        <dbReference type="Proteomes" id="UP000095558"/>
    </source>
</evidence>
<name>A0A173Z624_9CLOT</name>
<keyword evidence="1" id="KW-0812">Transmembrane</keyword>
<dbReference type="SUPFAM" id="SSF53448">
    <property type="entry name" value="Nucleotide-diphospho-sugar transferases"/>
    <property type="match status" value="1"/>
</dbReference>
<dbReference type="InterPro" id="IPR001173">
    <property type="entry name" value="Glyco_trans_2-like"/>
</dbReference>
<dbReference type="OrthoDB" id="9810303at2"/>
<dbReference type="AlphaFoldDB" id="A0A173Z624"/>
<dbReference type="PANTHER" id="PTHR22916">
    <property type="entry name" value="GLYCOSYLTRANSFERASE"/>
    <property type="match status" value="1"/>
</dbReference>
<feature type="transmembrane region" description="Helical" evidence="1">
    <location>
        <begin position="271"/>
        <end position="289"/>
    </location>
</feature>
<reference evidence="3 4" key="1">
    <citation type="submission" date="2015-09" db="EMBL/GenBank/DDBJ databases">
        <authorList>
            <consortium name="Pathogen Informatics"/>
        </authorList>
    </citation>
    <scope>NUCLEOTIDE SEQUENCE [LARGE SCALE GENOMIC DNA]</scope>
    <source>
        <strain evidence="3 4">2789STDY5834855</strain>
    </source>
</reference>
<dbReference type="EMBL" id="CYZV01000004">
    <property type="protein sequence ID" value="CUN71180.1"/>
    <property type="molecule type" value="Genomic_DNA"/>
</dbReference>
<keyword evidence="3" id="KW-0808">Transferase</keyword>
<dbReference type="CDD" id="cd00761">
    <property type="entry name" value="Glyco_tranf_GTA_type"/>
    <property type="match status" value="1"/>
</dbReference>
<keyword evidence="1" id="KW-1133">Transmembrane helix</keyword>
<sequence>MKTLTVFTPTFNRSYTLHKCYESLKRQSSKDFVWLIVDDGSSDNTKEIVDKWISENEIEIRYHYQKNQGMHGAHNTAYELIDTEINTCIDSDDYMTDDAVEKIVEFWKSNRHRGLAGFVALDAYENGEIIGTKLPSDVRETTYFDIYNTLGVKGDKKFIYRSDLTKLYPYPIFEGEKYVSLAYKYARFDYNYKLGIMNEVVCIVEYMEDGSSLNMFKQYRRNPKGFAFIRIENMKNPRISSKNKFKECIHYVSSSIMIGNKKFLSEVPCKFRTIIAIPFGVVLYFYILSKTPDIN</sequence>
<protein>
    <submittedName>
        <fullName evidence="3">Beta-glycosyltransferase</fullName>
    </submittedName>
</protein>
<evidence type="ECO:0000313" key="3">
    <source>
        <dbReference type="EMBL" id="CUN71180.1"/>
    </source>
</evidence>
<proteinExistence type="predicted"/>
<dbReference type="GO" id="GO:0016740">
    <property type="term" value="F:transferase activity"/>
    <property type="evidence" value="ECO:0007669"/>
    <property type="project" value="UniProtKB-KW"/>
</dbReference>
<evidence type="ECO:0000256" key="1">
    <source>
        <dbReference type="SAM" id="Phobius"/>
    </source>
</evidence>
<dbReference type="Pfam" id="PF00535">
    <property type="entry name" value="Glycos_transf_2"/>
    <property type="match status" value="1"/>
</dbReference>
<feature type="domain" description="Glycosyltransferase 2-like" evidence="2">
    <location>
        <begin position="5"/>
        <end position="161"/>
    </location>
</feature>
<dbReference type="InterPro" id="IPR029044">
    <property type="entry name" value="Nucleotide-diphossugar_trans"/>
</dbReference>
<accession>A0A173Z624</accession>
<keyword evidence="1" id="KW-0472">Membrane</keyword>
<dbReference type="Proteomes" id="UP000095558">
    <property type="component" value="Unassembled WGS sequence"/>
</dbReference>